<dbReference type="EMBL" id="JQ256783">
    <property type="protein sequence ID" value="AFI78486.1"/>
    <property type="molecule type" value="Genomic_DNA"/>
</dbReference>
<gene>
    <name evidence="2" type="ORF">ws156A7_0007</name>
</gene>
<reference evidence="2" key="1">
    <citation type="journal article" date="2012" name="ISME J.">
        <title>Roseobacter clade bacteria are abundant in coastal sediments and encode a novel combination of sulfur oxidation genes.</title>
        <authorList>
            <person name="Lenk S."/>
            <person name="Moraru C."/>
            <person name="Hahnke S."/>
            <person name="Arnds J."/>
            <person name="Richter M."/>
            <person name="Kube M."/>
            <person name="Reinhardt R."/>
            <person name="Brinkhoff T."/>
            <person name="Harder J."/>
            <person name="Amann R."/>
            <person name="Mussmann M."/>
        </authorList>
    </citation>
    <scope>NUCLEOTIDE SEQUENCE</scope>
</reference>
<dbReference type="InterPro" id="IPR016024">
    <property type="entry name" value="ARM-type_fold"/>
</dbReference>
<accession>I1X4R1</accession>
<evidence type="ECO:0000313" key="2">
    <source>
        <dbReference type="EMBL" id="AFI78486.1"/>
    </source>
</evidence>
<protein>
    <recommendedName>
        <fullName evidence="3">HEAT repeat domain-containing protein</fullName>
    </recommendedName>
</protein>
<name>I1X4R1_9BACT</name>
<dbReference type="AlphaFoldDB" id="I1X4R1"/>
<sequence>MAAVAPELSVRVTDGNLTVRSNGAPLYGVLWAISAQTEFTLNITGEVLSEGAPVVEEFADRPLADGVVYLLKQYLERPNYMLVTNDETGELETVHVFADAFGTPRISEPGSPEPSRDEGEMQPTDIGELSEDSDAMPDPLNQSIESAYAGTISHQLIDKLQVLGHSHDPHSLEVVQPALHSDQPAVRIAALEAISRVHAESPDVLADIRSLATGDPEPAVRQAAVMTLARHDDSSMETRMLLEALVDREDIPNLDYFRQALDRMDEEAAARSLADTQSQLQ</sequence>
<dbReference type="InterPro" id="IPR011989">
    <property type="entry name" value="ARM-like"/>
</dbReference>
<evidence type="ECO:0000256" key="1">
    <source>
        <dbReference type="SAM" id="MobiDB-lite"/>
    </source>
</evidence>
<dbReference type="SUPFAM" id="SSF48371">
    <property type="entry name" value="ARM repeat"/>
    <property type="match status" value="1"/>
</dbReference>
<feature type="region of interest" description="Disordered" evidence="1">
    <location>
        <begin position="102"/>
        <end position="141"/>
    </location>
</feature>
<dbReference type="Pfam" id="PF13646">
    <property type="entry name" value="HEAT_2"/>
    <property type="match status" value="1"/>
</dbReference>
<proteinExistence type="predicted"/>
<evidence type="ECO:0008006" key="3">
    <source>
        <dbReference type="Google" id="ProtNLM"/>
    </source>
</evidence>
<organism evidence="2">
    <name type="scientific">uncultured bacterium ws156A7</name>
    <dbReference type="NCBI Taxonomy" id="1131828"/>
    <lineage>
        <taxon>Bacteria</taxon>
        <taxon>environmental samples</taxon>
    </lineage>
</organism>
<dbReference type="Gene3D" id="1.25.10.10">
    <property type="entry name" value="Leucine-rich Repeat Variant"/>
    <property type="match status" value="1"/>
</dbReference>